<dbReference type="InterPro" id="IPR052169">
    <property type="entry name" value="CW_Biosynth-Accessory"/>
</dbReference>
<dbReference type="CDD" id="cd07381">
    <property type="entry name" value="MPP_CapA"/>
    <property type="match status" value="1"/>
</dbReference>
<dbReference type="Gene3D" id="3.60.21.10">
    <property type="match status" value="1"/>
</dbReference>
<dbReference type="EMBL" id="JBHSNQ010000190">
    <property type="protein sequence ID" value="MFC5543145.1"/>
    <property type="molecule type" value="Genomic_DNA"/>
</dbReference>
<keyword evidence="4" id="KW-1185">Reference proteome</keyword>
<dbReference type="RefSeq" id="WP_390310564.1">
    <property type="nucleotide sequence ID" value="NZ_JBHSNQ010000190.1"/>
</dbReference>
<reference evidence="4" key="1">
    <citation type="journal article" date="2019" name="Int. J. Syst. Evol. Microbiol.">
        <title>The Global Catalogue of Microorganisms (GCM) 10K type strain sequencing project: providing services to taxonomists for standard genome sequencing and annotation.</title>
        <authorList>
            <consortium name="The Broad Institute Genomics Platform"/>
            <consortium name="The Broad Institute Genome Sequencing Center for Infectious Disease"/>
            <person name="Wu L."/>
            <person name="Ma J."/>
        </authorList>
    </citation>
    <scope>NUCLEOTIDE SEQUENCE [LARGE SCALE GENOMIC DNA]</scope>
    <source>
        <strain evidence="4">CCUG 56331</strain>
    </source>
</reference>
<name>A0ABW0RI18_9BACL</name>
<gene>
    <name evidence="3" type="ORF">ACFPOH_15660</name>
</gene>
<sequence length="346" mass="39415">MTYTATISAVGDILLHNSVYEDASIGNQQYDFTKMFREVKPYLESADITVANSESIIGGKELGLSSYPQFNSPFEIGDALKDSGVDVVNMANNHTLDRGERAILNATNYWNQIGIIYVGCAATEEESKIIKTITKNHITFSFLGYTYGTNGISAPPGKDYLVNYINLEKMKEDIQRAKEISDVVVVNVHMGNEYERQFNDFQDEIAQHLADYGADIVFAHHPHVLQPAKWYTGEKGNQTFVIHSLGNFLSGQDRLYTRIGAILQLDVKKTVTYDEFGKEHSTIEVMDPQLLPTYVKFQRWRNYEILPLYSVTNDELQNAQGIYEEIKSHMMQYMPEITFIEWEPVQ</sequence>
<protein>
    <submittedName>
        <fullName evidence="3">CapA family protein</fullName>
    </submittedName>
</protein>
<evidence type="ECO:0000256" key="1">
    <source>
        <dbReference type="ARBA" id="ARBA00005662"/>
    </source>
</evidence>
<dbReference type="InterPro" id="IPR019079">
    <property type="entry name" value="Capsule_synth_CapA"/>
</dbReference>
<feature type="domain" description="Capsule synthesis protein CapA" evidence="2">
    <location>
        <begin position="6"/>
        <end position="252"/>
    </location>
</feature>
<comment type="similarity">
    <text evidence="1">Belongs to the CapA family.</text>
</comment>
<dbReference type="InterPro" id="IPR029052">
    <property type="entry name" value="Metallo-depent_PP-like"/>
</dbReference>
<proteinExistence type="inferred from homology"/>
<dbReference type="SMART" id="SM00854">
    <property type="entry name" value="PGA_cap"/>
    <property type="match status" value="1"/>
</dbReference>
<evidence type="ECO:0000259" key="2">
    <source>
        <dbReference type="SMART" id="SM00854"/>
    </source>
</evidence>
<evidence type="ECO:0000313" key="4">
    <source>
        <dbReference type="Proteomes" id="UP001595978"/>
    </source>
</evidence>
<dbReference type="PANTHER" id="PTHR33393:SF12">
    <property type="entry name" value="CAPSULE BIOSYNTHESIS PROTEIN CAPA"/>
    <property type="match status" value="1"/>
</dbReference>
<evidence type="ECO:0000313" key="3">
    <source>
        <dbReference type="EMBL" id="MFC5543145.1"/>
    </source>
</evidence>
<dbReference type="SUPFAM" id="SSF56300">
    <property type="entry name" value="Metallo-dependent phosphatases"/>
    <property type="match status" value="1"/>
</dbReference>
<dbReference type="Pfam" id="PF09587">
    <property type="entry name" value="PGA_cap"/>
    <property type="match status" value="1"/>
</dbReference>
<dbReference type="PANTHER" id="PTHR33393">
    <property type="entry name" value="POLYGLUTAMINE SYNTHESIS ACCESSORY PROTEIN RV0574C-RELATED"/>
    <property type="match status" value="1"/>
</dbReference>
<organism evidence="3 4">
    <name type="scientific">Ureibacillus suwonensis</name>
    <dbReference type="NCBI Taxonomy" id="313007"/>
    <lineage>
        <taxon>Bacteria</taxon>
        <taxon>Bacillati</taxon>
        <taxon>Bacillota</taxon>
        <taxon>Bacilli</taxon>
        <taxon>Bacillales</taxon>
        <taxon>Caryophanaceae</taxon>
        <taxon>Ureibacillus</taxon>
    </lineage>
</organism>
<accession>A0ABW0RI18</accession>
<dbReference type="Proteomes" id="UP001595978">
    <property type="component" value="Unassembled WGS sequence"/>
</dbReference>
<comment type="caution">
    <text evidence="3">The sequence shown here is derived from an EMBL/GenBank/DDBJ whole genome shotgun (WGS) entry which is preliminary data.</text>
</comment>